<name>A0A0W0SX12_9GAMM</name>
<dbReference type="PATRIC" id="fig|1212489.4.peg.1571"/>
<dbReference type="GO" id="GO:0016787">
    <property type="term" value="F:hydrolase activity"/>
    <property type="evidence" value="ECO:0007669"/>
    <property type="project" value="UniProtKB-KW"/>
</dbReference>
<dbReference type="EMBL" id="LNXY01000020">
    <property type="protein sequence ID" value="KTC87864.1"/>
    <property type="molecule type" value="Genomic_DNA"/>
</dbReference>
<proteinExistence type="predicted"/>
<evidence type="ECO:0000259" key="1">
    <source>
        <dbReference type="Pfam" id="PF12697"/>
    </source>
</evidence>
<dbReference type="Proteomes" id="UP000054736">
    <property type="component" value="Unassembled WGS sequence"/>
</dbReference>
<dbReference type="STRING" id="1212489.Ldro_1483"/>
<dbReference type="InterPro" id="IPR000073">
    <property type="entry name" value="AB_hydrolase_1"/>
</dbReference>
<dbReference type="PANTHER" id="PTHR43689">
    <property type="entry name" value="HYDROLASE"/>
    <property type="match status" value="1"/>
</dbReference>
<keyword evidence="3" id="KW-1185">Reference proteome</keyword>
<accession>A0A0W0SX12</accession>
<dbReference type="PANTHER" id="PTHR43689:SF8">
    <property type="entry name" value="ALPHA_BETA-HYDROLASES SUPERFAMILY PROTEIN"/>
    <property type="match status" value="1"/>
</dbReference>
<gene>
    <name evidence="2" type="ORF">Ldro_1483</name>
</gene>
<organism evidence="2 3">
    <name type="scientific">Legionella drozanskii LLAP-1</name>
    <dbReference type="NCBI Taxonomy" id="1212489"/>
    <lineage>
        <taxon>Bacteria</taxon>
        <taxon>Pseudomonadati</taxon>
        <taxon>Pseudomonadota</taxon>
        <taxon>Gammaproteobacteria</taxon>
        <taxon>Legionellales</taxon>
        <taxon>Legionellaceae</taxon>
        <taxon>Legionella</taxon>
    </lineage>
</organism>
<dbReference type="AlphaFoldDB" id="A0A0W0SX12"/>
<dbReference type="Gene3D" id="3.40.50.1820">
    <property type="entry name" value="alpha/beta hydrolase"/>
    <property type="match status" value="1"/>
</dbReference>
<dbReference type="InterPro" id="IPR029058">
    <property type="entry name" value="AB_hydrolase_fold"/>
</dbReference>
<protein>
    <submittedName>
        <fullName evidence="2">Putative hydrolase</fullName>
    </submittedName>
</protein>
<reference evidence="2 3" key="1">
    <citation type="submission" date="2015-11" db="EMBL/GenBank/DDBJ databases">
        <title>Genomic analysis of 38 Legionella species identifies large and diverse effector repertoires.</title>
        <authorList>
            <person name="Burstein D."/>
            <person name="Amaro F."/>
            <person name="Zusman T."/>
            <person name="Lifshitz Z."/>
            <person name="Cohen O."/>
            <person name="Gilbert J.A."/>
            <person name="Pupko T."/>
            <person name="Shuman H.A."/>
            <person name="Segal G."/>
        </authorList>
    </citation>
    <scope>NUCLEOTIDE SEQUENCE [LARGE SCALE GENOMIC DNA]</scope>
    <source>
        <strain evidence="2 3">ATCC 700990</strain>
    </source>
</reference>
<evidence type="ECO:0000313" key="3">
    <source>
        <dbReference type="Proteomes" id="UP000054736"/>
    </source>
</evidence>
<keyword evidence="2" id="KW-0378">Hydrolase</keyword>
<dbReference type="Pfam" id="PF12697">
    <property type="entry name" value="Abhydrolase_6"/>
    <property type="match status" value="1"/>
</dbReference>
<dbReference type="SUPFAM" id="SSF53474">
    <property type="entry name" value="alpha/beta-Hydrolases"/>
    <property type="match status" value="1"/>
</dbReference>
<sequence length="278" mass="31156">MKLPLLFKVYRRTLALTSYVLPSYVGVLNAKRFMTPTRHQRPEWEKKIIAGSEEKTLTSQVKSWHWGSSGPKILLVHGWDGRGSQLGFFVAPLVAAGFHVIAIDGPAHGDSPGNRTNLREFAEKMLATQQELGQLYGIIAHSFGCAATALAADNGLITQKIVLISSPCDLQNIFDRFSNFMQLSPKSKYYFQHFVETEARLNVKETRIHELIARIPHPIMVIHDQDDPEIPYSDALKLTQNLAHVKFVATKGLGHRRILKSSQVVEQVIHFMGENSCG</sequence>
<comment type="caution">
    <text evidence="2">The sequence shown here is derived from an EMBL/GenBank/DDBJ whole genome shotgun (WGS) entry which is preliminary data.</text>
</comment>
<evidence type="ECO:0000313" key="2">
    <source>
        <dbReference type="EMBL" id="KTC87864.1"/>
    </source>
</evidence>
<dbReference type="RefSeq" id="WP_058495775.1">
    <property type="nucleotide sequence ID" value="NZ_LNXY01000020.1"/>
</dbReference>
<feature type="domain" description="AB hydrolase-1" evidence="1">
    <location>
        <begin position="73"/>
        <end position="259"/>
    </location>
</feature>